<keyword evidence="7 10" id="KW-0175">Coiled coil</keyword>
<dbReference type="AlphaFoldDB" id="A0AAU9SNJ0"/>
<keyword evidence="8 12" id="KW-0472">Membrane</keyword>
<name>A0AAU9SNJ0_THLAR</name>
<dbReference type="PANTHER" id="PTHR32219:SF2">
    <property type="entry name" value="PROTON PUMP-INTERACTOR 1"/>
    <property type="match status" value="1"/>
</dbReference>
<gene>
    <name evidence="13" type="ORF">TAV2_LOCUS20898</name>
</gene>
<evidence type="ECO:0000256" key="3">
    <source>
        <dbReference type="ARBA" id="ARBA00022475"/>
    </source>
</evidence>
<proteinExistence type="inferred from homology"/>
<feature type="compositionally biased region" description="Basic residues" evidence="11">
    <location>
        <begin position="449"/>
        <end position="460"/>
    </location>
</feature>
<keyword evidence="3" id="KW-1003">Cell membrane</keyword>
<evidence type="ECO:0000313" key="13">
    <source>
        <dbReference type="EMBL" id="CAH2070049.1"/>
    </source>
</evidence>
<feature type="compositionally biased region" description="Acidic residues" evidence="11">
    <location>
        <begin position="416"/>
        <end position="436"/>
    </location>
</feature>
<dbReference type="EMBL" id="OU466862">
    <property type="protein sequence ID" value="CAH2070049.1"/>
    <property type="molecule type" value="Genomic_DNA"/>
</dbReference>
<keyword evidence="6 12" id="KW-1133">Transmembrane helix</keyword>
<dbReference type="GO" id="GO:0005789">
    <property type="term" value="C:endoplasmic reticulum membrane"/>
    <property type="evidence" value="ECO:0007669"/>
    <property type="project" value="UniProtKB-SubCell"/>
</dbReference>
<evidence type="ECO:0000256" key="5">
    <source>
        <dbReference type="ARBA" id="ARBA00022824"/>
    </source>
</evidence>
<evidence type="ECO:0000256" key="4">
    <source>
        <dbReference type="ARBA" id="ARBA00022692"/>
    </source>
</evidence>
<evidence type="ECO:0008006" key="15">
    <source>
        <dbReference type="Google" id="ProtNLM"/>
    </source>
</evidence>
<comment type="similarity">
    <text evidence="9">Belongs to the plant Proton pump-interactor protein family.</text>
</comment>
<dbReference type="PANTHER" id="PTHR32219">
    <property type="entry name" value="RNA-BINDING PROTEIN YLMH-RELATED"/>
    <property type="match status" value="1"/>
</dbReference>
<feature type="compositionally biased region" description="Basic and acidic residues" evidence="11">
    <location>
        <begin position="397"/>
        <end position="415"/>
    </location>
</feature>
<feature type="region of interest" description="Disordered" evidence="11">
    <location>
        <begin position="358"/>
        <end position="473"/>
    </location>
</feature>
<evidence type="ECO:0000256" key="11">
    <source>
        <dbReference type="SAM" id="MobiDB-lite"/>
    </source>
</evidence>
<feature type="region of interest" description="Disordered" evidence="11">
    <location>
        <begin position="1"/>
        <end position="63"/>
    </location>
</feature>
<organism evidence="13 14">
    <name type="scientific">Thlaspi arvense</name>
    <name type="common">Field penny-cress</name>
    <dbReference type="NCBI Taxonomy" id="13288"/>
    <lineage>
        <taxon>Eukaryota</taxon>
        <taxon>Viridiplantae</taxon>
        <taxon>Streptophyta</taxon>
        <taxon>Embryophyta</taxon>
        <taxon>Tracheophyta</taxon>
        <taxon>Spermatophyta</taxon>
        <taxon>Magnoliopsida</taxon>
        <taxon>eudicotyledons</taxon>
        <taxon>Gunneridae</taxon>
        <taxon>Pentapetalae</taxon>
        <taxon>rosids</taxon>
        <taxon>malvids</taxon>
        <taxon>Brassicales</taxon>
        <taxon>Brassicaceae</taxon>
        <taxon>Thlaspideae</taxon>
        <taxon>Thlaspi</taxon>
    </lineage>
</organism>
<dbReference type="InterPro" id="IPR055282">
    <property type="entry name" value="PPI1-4"/>
</dbReference>
<keyword evidence="4 12" id="KW-0812">Transmembrane</keyword>
<evidence type="ECO:0000256" key="8">
    <source>
        <dbReference type="ARBA" id="ARBA00023136"/>
    </source>
</evidence>
<dbReference type="Proteomes" id="UP000836841">
    <property type="component" value="Chromosome 6"/>
</dbReference>
<evidence type="ECO:0000256" key="6">
    <source>
        <dbReference type="ARBA" id="ARBA00022989"/>
    </source>
</evidence>
<dbReference type="GO" id="GO:0005886">
    <property type="term" value="C:plasma membrane"/>
    <property type="evidence" value="ECO:0007669"/>
    <property type="project" value="UniProtKB-SubCell"/>
</dbReference>
<feature type="transmembrane region" description="Helical" evidence="12">
    <location>
        <begin position="480"/>
        <end position="503"/>
    </location>
</feature>
<keyword evidence="14" id="KW-1185">Reference proteome</keyword>
<feature type="compositionally biased region" description="Basic and acidic residues" evidence="11">
    <location>
        <begin position="437"/>
        <end position="448"/>
    </location>
</feature>
<evidence type="ECO:0000256" key="2">
    <source>
        <dbReference type="ARBA" id="ARBA00004389"/>
    </source>
</evidence>
<evidence type="ECO:0000313" key="14">
    <source>
        <dbReference type="Proteomes" id="UP000836841"/>
    </source>
</evidence>
<evidence type="ECO:0000256" key="10">
    <source>
        <dbReference type="SAM" id="Coils"/>
    </source>
</evidence>
<evidence type="ECO:0000256" key="9">
    <source>
        <dbReference type="ARBA" id="ARBA00038080"/>
    </source>
</evidence>
<reference evidence="13 14" key="1">
    <citation type="submission" date="2022-03" db="EMBL/GenBank/DDBJ databases">
        <authorList>
            <person name="Nunn A."/>
            <person name="Chopra R."/>
            <person name="Nunn A."/>
            <person name="Contreras Garrido A."/>
        </authorList>
    </citation>
    <scope>NUCLEOTIDE SEQUENCE [LARGE SCALE GENOMIC DNA]</scope>
</reference>
<feature type="coiled-coil region" evidence="10">
    <location>
        <begin position="237"/>
        <end position="278"/>
    </location>
</feature>
<keyword evidence="5" id="KW-0256">Endoplasmic reticulum</keyword>
<evidence type="ECO:0000256" key="12">
    <source>
        <dbReference type="SAM" id="Phobius"/>
    </source>
</evidence>
<comment type="subcellular location">
    <subcellularLocation>
        <location evidence="1">Cell membrane</location>
        <topology evidence="1">Single-pass membrane protein</topology>
    </subcellularLocation>
    <subcellularLocation>
        <location evidence="2">Endoplasmic reticulum membrane</location>
        <topology evidence="2">Single-pass membrane protein</topology>
    </subcellularLocation>
</comment>
<sequence>MVGNSDGFEAASTPLEGKAEQNGKGDQVSIKFGSHGEPSKVEGKTNKNVSKSDVPKNVSEDWPAEKKQLRHTFYFVKQRSYEDPKIKAKLDQLDQEHQKLNLARAGVFEKLKAKRAEKSELFDLLEPLKSERQGFNNMFDEKRKEMEPLQQALGKLRGSGICSSEQELNDMIRGLEYRIQHESNTLNEEKQLLKEIKQFEGTRSKVIANEAMRARIKESLGHKEDIQDQVKSMGSGLDGVKKERQAISSRINELSEKIKASKDKIQALTDELKIVTEKRDTNYSNIQETRKLRDAKNANFYQSRGVLNKARDLAAQKKVKELEALSHAEGEKFMSLWCSDKKFREDYEKRLLPSLDARQLSGDGRMRNPEENPLLPPEPSAKPMPSETEVVSKARTKQPEEDPERERKAKKKAGDDAVESEEVPEASEQDKDEVDDQEMKRPVEEKVSKGKKQIRNRNHRRGLETPLPRPSLKRKKSSNYLVWAIPAALVALVLLVFGLYYYAL</sequence>
<accession>A0AAU9SNJ0</accession>
<evidence type="ECO:0000256" key="7">
    <source>
        <dbReference type="ARBA" id="ARBA00023054"/>
    </source>
</evidence>
<evidence type="ECO:0000256" key="1">
    <source>
        <dbReference type="ARBA" id="ARBA00004162"/>
    </source>
</evidence>
<protein>
    <recommendedName>
        <fullName evidence="15">Proton pump-interactor 1</fullName>
    </recommendedName>
</protein>